<proteinExistence type="predicted"/>
<keyword evidence="2" id="KW-1185">Reference proteome</keyword>
<dbReference type="Gene3D" id="1.10.630.10">
    <property type="entry name" value="Cytochrome P450"/>
    <property type="match status" value="1"/>
</dbReference>
<dbReference type="GO" id="GO:0004497">
    <property type="term" value="F:monooxygenase activity"/>
    <property type="evidence" value="ECO:0007669"/>
    <property type="project" value="InterPro"/>
</dbReference>
<organism evidence="1 2">
    <name type="scientific">Prunus armeniaca</name>
    <name type="common">Apricot</name>
    <name type="synonym">Armeniaca vulgaris</name>
    <dbReference type="NCBI Taxonomy" id="36596"/>
    <lineage>
        <taxon>Eukaryota</taxon>
        <taxon>Viridiplantae</taxon>
        <taxon>Streptophyta</taxon>
        <taxon>Embryophyta</taxon>
        <taxon>Tracheophyta</taxon>
        <taxon>Spermatophyta</taxon>
        <taxon>Magnoliopsida</taxon>
        <taxon>eudicotyledons</taxon>
        <taxon>Gunneridae</taxon>
        <taxon>Pentapetalae</taxon>
        <taxon>rosids</taxon>
        <taxon>fabids</taxon>
        <taxon>Rosales</taxon>
        <taxon>Rosaceae</taxon>
        <taxon>Amygdaloideae</taxon>
        <taxon>Amygdaleae</taxon>
        <taxon>Prunus</taxon>
    </lineage>
</organism>
<dbReference type="AlphaFoldDB" id="A0A6J5XD93"/>
<dbReference type="InterPro" id="IPR001128">
    <property type="entry name" value="Cyt_P450"/>
</dbReference>
<gene>
    <name evidence="1" type="ORF">ORAREDHAP_LOCUS31551</name>
</gene>
<protein>
    <submittedName>
        <fullName evidence="1">Uncharacterized protein</fullName>
    </submittedName>
</protein>
<dbReference type="OrthoDB" id="2789670at2759"/>
<dbReference type="EMBL" id="CAEKKB010000005">
    <property type="protein sequence ID" value="CAB4310032.1"/>
    <property type="molecule type" value="Genomic_DNA"/>
</dbReference>
<evidence type="ECO:0000313" key="1">
    <source>
        <dbReference type="EMBL" id="CAB4310032.1"/>
    </source>
</evidence>
<dbReference type="PANTHER" id="PTHR47951:SF7">
    <property type="entry name" value="FLAVONOID 3',5'-HYDROXYLASE-LIKE ISOFORM X1"/>
    <property type="match status" value="1"/>
</dbReference>
<sequence>MRMLWGGTLEAEKGTDLGTEFINVVAEMVELIGKGNISDFFPSLARFDVQGIASRAKQLLSVIEKILNSAIEKQMSEAAKQDGGLSLKHERKGFLQFLLELNEHGDDAESLTLQQIKALLTSTKCILAIDT</sequence>
<dbReference type="GO" id="GO:0005506">
    <property type="term" value="F:iron ion binding"/>
    <property type="evidence" value="ECO:0007669"/>
    <property type="project" value="InterPro"/>
</dbReference>
<dbReference type="Pfam" id="PF00067">
    <property type="entry name" value="p450"/>
    <property type="match status" value="1"/>
</dbReference>
<dbReference type="GO" id="GO:0020037">
    <property type="term" value="F:heme binding"/>
    <property type="evidence" value="ECO:0007669"/>
    <property type="project" value="InterPro"/>
</dbReference>
<dbReference type="PANTHER" id="PTHR47951">
    <property type="entry name" value="OS08G0547900 PROTEIN"/>
    <property type="match status" value="1"/>
</dbReference>
<dbReference type="SUPFAM" id="SSF48264">
    <property type="entry name" value="Cytochrome P450"/>
    <property type="match status" value="1"/>
</dbReference>
<dbReference type="Proteomes" id="UP000507245">
    <property type="component" value="Unassembled WGS sequence"/>
</dbReference>
<dbReference type="InterPro" id="IPR036396">
    <property type="entry name" value="Cyt_P450_sf"/>
</dbReference>
<name>A0A6J5XD93_PRUAR</name>
<accession>A0A6J5XD93</accession>
<dbReference type="GO" id="GO:0016705">
    <property type="term" value="F:oxidoreductase activity, acting on paired donors, with incorporation or reduction of molecular oxygen"/>
    <property type="evidence" value="ECO:0007669"/>
    <property type="project" value="InterPro"/>
</dbReference>
<reference evidence="2" key="1">
    <citation type="journal article" date="2020" name="Genome Biol.">
        <title>Gamete binning: chromosome-level and haplotype-resolved genome assembly enabled by high-throughput single-cell sequencing of gamete genomes.</title>
        <authorList>
            <person name="Campoy J.A."/>
            <person name="Sun H."/>
            <person name="Goel M."/>
            <person name="Jiao W.-B."/>
            <person name="Folz-Donahue K."/>
            <person name="Wang N."/>
            <person name="Rubio M."/>
            <person name="Liu C."/>
            <person name="Kukat C."/>
            <person name="Ruiz D."/>
            <person name="Huettel B."/>
            <person name="Schneeberger K."/>
        </authorList>
    </citation>
    <scope>NUCLEOTIDE SEQUENCE [LARGE SCALE GENOMIC DNA]</scope>
    <source>
        <strain evidence="2">cv. Rojo Pasion</strain>
    </source>
</reference>
<evidence type="ECO:0000313" key="2">
    <source>
        <dbReference type="Proteomes" id="UP000507245"/>
    </source>
</evidence>